<dbReference type="EMBL" id="CP158299">
    <property type="protein sequence ID" value="XBV85774.1"/>
    <property type="molecule type" value="Genomic_DNA"/>
</dbReference>
<protein>
    <submittedName>
        <fullName evidence="1">N-acetyltransferase</fullName>
    </submittedName>
</protein>
<accession>A0AAU7UBC1</accession>
<name>A0AAU7UBC1_9DEIO</name>
<dbReference type="RefSeq" id="WP_350243816.1">
    <property type="nucleotide sequence ID" value="NZ_CP158299.1"/>
</dbReference>
<proteinExistence type="predicted"/>
<gene>
    <name evidence="1" type="ORF">ABOD76_05565</name>
</gene>
<sequence length="332" mass="37482">MADRSTFWQPQRPTPDLLEALTPWLQQAEPDQPDLAPLLIRQSAERPEHEFAALLGAGARDRPDLLAMAEVPRSYPHPGWFMVHLWAAPGQQHGSLPAEALERLLQTLPDPPVVLLASATEDRWQADLYPAQGFEEQERMWTSTLDLQTLDPRRLEAQSRRAREAGLTTRPLREVADLNDEDQQRRLYHLMVRLLADVPFSEPIKPWPFEVWRQRILLADDFDPGGLYVLRTAQDEWAGVSELYRPVAGRPGTLHQGLTAVLPEWRGLGAAWLLKLEAARGARARGFHFVQTRNHTGNAAILSINERLGFVRGRAVIRFIRRHGGPAAHGAP</sequence>
<organism evidence="1">
    <name type="scientific">Deinococcus sonorensis KR-87</name>
    <dbReference type="NCBI Taxonomy" id="694439"/>
    <lineage>
        <taxon>Bacteria</taxon>
        <taxon>Thermotogati</taxon>
        <taxon>Deinococcota</taxon>
        <taxon>Deinococci</taxon>
        <taxon>Deinococcales</taxon>
        <taxon>Deinococcaceae</taxon>
        <taxon>Deinococcus</taxon>
    </lineage>
</organism>
<reference evidence="1" key="1">
    <citation type="submission" date="2024-06" db="EMBL/GenBank/DDBJ databases">
        <title>Draft Genome Sequence of Deinococcus sonorensis Type Strain KR-87, a Biofilm Producing Representative of the Genus Deinococcus.</title>
        <authorList>
            <person name="Boren L.S."/>
            <person name="Grosso R.A."/>
            <person name="Hugenberg-Cox A.N."/>
            <person name="Hill J.T.E."/>
            <person name="Albert C.M."/>
            <person name="Tuohy J.M."/>
        </authorList>
    </citation>
    <scope>NUCLEOTIDE SEQUENCE</scope>
    <source>
        <strain evidence="1">KR-87</strain>
    </source>
</reference>
<dbReference type="Gene3D" id="3.40.630.30">
    <property type="match status" value="1"/>
</dbReference>
<dbReference type="InterPro" id="IPR016181">
    <property type="entry name" value="Acyl_CoA_acyltransferase"/>
</dbReference>
<dbReference type="SUPFAM" id="SSF55729">
    <property type="entry name" value="Acyl-CoA N-acyltransferases (Nat)"/>
    <property type="match status" value="1"/>
</dbReference>
<dbReference type="KEGG" id="dsc:ABOD76_05565"/>
<dbReference type="AlphaFoldDB" id="A0AAU7UBC1"/>
<evidence type="ECO:0000313" key="1">
    <source>
        <dbReference type="EMBL" id="XBV85774.1"/>
    </source>
</evidence>